<name>A0A0A7FXT3_9CLOT</name>
<organism evidence="2 3">
    <name type="scientific">Clostridium baratii str. Sullivan</name>
    <dbReference type="NCBI Taxonomy" id="1415775"/>
    <lineage>
        <taxon>Bacteria</taxon>
        <taxon>Bacillati</taxon>
        <taxon>Bacillota</taxon>
        <taxon>Clostridia</taxon>
        <taxon>Eubacteriales</taxon>
        <taxon>Clostridiaceae</taxon>
        <taxon>Clostridium</taxon>
    </lineage>
</organism>
<dbReference type="KEGG" id="cbv:U729_2763"/>
<dbReference type="PANTHER" id="PTHR12196:SF2">
    <property type="entry name" value="DIPHTHINE--AMMONIA LIGASE"/>
    <property type="match status" value="1"/>
</dbReference>
<proteinExistence type="predicted"/>
<dbReference type="EMBL" id="CP006905">
    <property type="protein sequence ID" value="AIY84449.1"/>
    <property type="molecule type" value="Genomic_DNA"/>
</dbReference>
<dbReference type="RefSeq" id="WP_039315986.1">
    <property type="nucleotide sequence ID" value="NZ_CP006905.1"/>
</dbReference>
<dbReference type="AlphaFoldDB" id="A0A0A7FXT3"/>
<keyword evidence="3" id="KW-1185">Reference proteome</keyword>
<dbReference type="OrthoDB" id="3572539at2"/>
<dbReference type="eggNOG" id="COG2102">
    <property type="taxonomic scope" value="Bacteria"/>
</dbReference>
<evidence type="ECO:0000313" key="2">
    <source>
        <dbReference type="EMBL" id="AIY84449.1"/>
    </source>
</evidence>
<dbReference type="InterPro" id="IPR030662">
    <property type="entry name" value="DPH6/MJ0570"/>
</dbReference>
<dbReference type="Gene3D" id="3.40.50.620">
    <property type="entry name" value="HUPs"/>
    <property type="match status" value="1"/>
</dbReference>
<dbReference type="PANTHER" id="PTHR12196">
    <property type="entry name" value="DOMAIN OF UNKNOWN FUNCTION 71 DUF71 -CONTAINING PROTEIN"/>
    <property type="match status" value="1"/>
</dbReference>
<protein>
    <recommendedName>
        <fullName evidence="1">Diphthamide synthase domain-containing protein</fullName>
    </recommendedName>
</protein>
<evidence type="ECO:0000313" key="3">
    <source>
        <dbReference type="Proteomes" id="UP000030635"/>
    </source>
</evidence>
<sequence>MKKFVLSYSCGKDSTLALYRMIKDGNKPVGLIVTVNKDKNQSWFHRVPEEILESVSKSLNIPLIKVPCKGEEYEDEFEKALIKAKEMGADTCVFGDIDILAHRKWCTDRCDNTNINAHFPLWQENREDITNEVIESGFKAMIKCCNDTQLNEDFLGKVLTKELIQDIKARGADACGENGEYHTFVFDGPIFKEEIKFNKEEKFKVDGYNHLVIK</sequence>
<dbReference type="HOGENOM" id="CLU_010289_1_0_9"/>
<dbReference type="GO" id="GO:0017183">
    <property type="term" value="P:protein histidyl modification to diphthamide"/>
    <property type="evidence" value="ECO:0007669"/>
    <property type="project" value="TreeGrafter"/>
</dbReference>
<dbReference type="InterPro" id="IPR002761">
    <property type="entry name" value="Diphthami_syn_dom"/>
</dbReference>
<dbReference type="CDD" id="cd01994">
    <property type="entry name" value="AANH_PF0828-like"/>
    <property type="match status" value="1"/>
</dbReference>
<accession>A0A0A7FXT3</accession>
<dbReference type="InterPro" id="IPR014729">
    <property type="entry name" value="Rossmann-like_a/b/a_fold"/>
</dbReference>
<dbReference type="GeneID" id="60853228"/>
<dbReference type="Gene3D" id="3.90.1490.10">
    <property type="entry name" value="putative n-type atp pyrophosphatase, domain 2"/>
    <property type="match status" value="1"/>
</dbReference>
<dbReference type="SUPFAM" id="SSF52402">
    <property type="entry name" value="Adenine nucleotide alpha hydrolases-like"/>
    <property type="match status" value="1"/>
</dbReference>
<gene>
    <name evidence="2" type="ORF">U729_2763</name>
</gene>
<dbReference type="Pfam" id="PF01902">
    <property type="entry name" value="Diphthami_syn_2"/>
    <property type="match status" value="1"/>
</dbReference>
<dbReference type="Proteomes" id="UP000030635">
    <property type="component" value="Chromosome"/>
</dbReference>
<dbReference type="GO" id="GO:0017178">
    <property type="term" value="F:diphthine-ammonia ligase activity"/>
    <property type="evidence" value="ECO:0007669"/>
    <property type="project" value="TreeGrafter"/>
</dbReference>
<reference evidence="2 3" key="1">
    <citation type="journal article" date="2015" name="Infect. Genet. Evol.">
        <title>Genomic sequences of six botulinum neurotoxin-producing strains representing three clostridial species illustrate the mobility and diversity of botulinum neurotoxin genes.</title>
        <authorList>
            <person name="Smith T.J."/>
            <person name="Hill K.K."/>
            <person name="Xie G."/>
            <person name="Foley B.T."/>
            <person name="Williamson C.H."/>
            <person name="Foster J.T."/>
            <person name="Johnson S.L."/>
            <person name="Chertkov O."/>
            <person name="Teshima H."/>
            <person name="Gibbons H.S."/>
            <person name="Johnsky L.A."/>
            <person name="Karavis M.A."/>
            <person name="Smith L.A."/>
        </authorList>
    </citation>
    <scope>NUCLEOTIDE SEQUENCE [LARGE SCALE GENOMIC DNA]</scope>
    <source>
        <strain evidence="2">Sullivan</strain>
    </source>
</reference>
<dbReference type="STRING" id="1561.NPD11_264"/>
<feature type="domain" description="Diphthamide synthase" evidence="1">
    <location>
        <begin position="3"/>
        <end position="214"/>
    </location>
</feature>
<dbReference type="NCBIfam" id="TIGR00290">
    <property type="entry name" value="MJ0570_dom"/>
    <property type="match status" value="1"/>
</dbReference>
<dbReference type="PIRSF" id="PIRSF039123">
    <property type="entry name" value="Diphthamide_synthase"/>
    <property type="match status" value="1"/>
</dbReference>
<evidence type="ECO:0000259" key="1">
    <source>
        <dbReference type="Pfam" id="PF01902"/>
    </source>
</evidence>